<evidence type="ECO:0000313" key="11">
    <source>
        <dbReference type="EMBL" id="VDP74255.1"/>
    </source>
</evidence>
<feature type="domain" description="Cadherin" evidence="10">
    <location>
        <begin position="325"/>
        <end position="460"/>
    </location>
</feature>
<dbReference type="InterPro" id="IPR015919">
    <property type="entry name" value="Cadherin-like_sf"/>
</dbReference>
<comment type="subcellular location">
    <subcellularLocation>
        <location evidence="1">Membrane</location>
        <topology evidence="1">Single-pass membrane protein</topology>
    </subcellularLocation>
</comment>
<dbReference type="PROSITE" id="PS00232">
    <property type="entry name" value="CADHERIN_1"/>
    <property type="match status" value="1"/>
</dbReference>
<evidence type="ECO:0000256" key="6">
    <source>
        <dbReference type="ARBA" id="ARBA00023136"/>
    </source>
</evidence>
<dbReference type="OrthoDB" id="6252479at2759"/>
<evidence type="ECO:0000259" key="10">
    <source>
        <dbReference type="PROSITE" id="PS50268"/>
    </source>
</evidence>
<keyword evidence="3" id="KW-0677">Repeat</keyword>
<dbReference type="CDD" id="cd11304">
    <property type="entry name" value="Cadherin_repeat"/>
    <property type="match status" value="2"/>
</dbReference>
<organism evidence="13">
    <name type="scientific">Echinostoma caproni</name>
    <dbReference type="NCBI Taxonomy" id="27848"/>
    <lineage>
        <taxon>Eukaryota</taxon>
        <taxon>Metazoa</taxon>
        <taxon>Spiralia</taxon>
        <taxon>Lophotrochozoa</taxon>
        <taxon>Platyhelminthes</taxon>
        <taxon>Trematoda</taxon>
        <taxon>Digenea</taxon>
        <taxon>Plagiorchiida</taxon>
        <taxon>Echinostomata</taxon>
        <taxon>Echinostomatoidea</taxon>
        <taxon>Echinostomatidae</taxon>
        <taxon>Echinostoma</taxon>
    </lineage>
</organism>
<keyword evidence="12" id="KW-1185">Reference proteome</keyword>
<dbReference type="GO" id="GO:0007156">
    <property type="term" value="P:homophilic cell adhesion via plasma membrane adhesion molecules"/>
    <property type="evidence" value="ECO:0007669"/>
    <property type="project" value="InterPro"/>
</dbReference>
<protein>
    <submittedName>
        <fullName evidence="13">Cadherin domain-containing protein</fullName>
    </submittedName>
</protein>
<dbReference type="PANTHER" id="PTHR24028">
    <property type="entry name" value="CADHERIN-87A"/>
    <property type="match status" value="1"/>
</dbReference>
<keyword evidence="9" id="KW-0732">Signal</keyword>
<evidence type="ECO:0000313" key="13">
    <source>
        <dbReference type="WBParaSite" id="ECPE_0000501201-mRNA-1"/>
    </source>
</evidence>
<dbReference type="SUPFAM" id="SSF49313">
    <property type="entry name" value="Cadherin-like"/>
    <property type="match status" value="3"/>
</dbReference>
<feature type="chain" id="PRO_5043138011" evidence="9">
    <location>
        <begin position="22"/>
        <end position="460"/>
    </location>
</feature>
<dbReference type="PROSITE" id="PS50268">
    <property type="entry name" value="CADHERIN_2"/>
    <property type="match status" value="3"/>
</dbReference>
<keyword evidence="5" id="KW-1133">Transmembrane helix</keyword>
<dbReference type="InterPro" id="IPR050174">
    <property type="entry name" value="Protocadherin/Cadherin-CA"/>
</dbReference>
<dbReference type="EMBL" id="UZAN01041840">
    <property type="protein sequence ID" value="VDP74255.1"/>
    <property type="molecule type" value="Genomic_DNA"/>
</dbReference>
<dbReference type="Gene3D" id="2.60.40.60">
    <property type="entry name" value="Cadherins"/>
    <property type="match status" value="4"/>
</dbReference>
<keyword evidence="6" id="KW-0472">Membrane</keyword>
<keyword evidence="2" id="KW-0812">Transmembrane</keyword>
<evidence type="ECO:0000256" key="4">
    <source>
        <dbReference type="ARBA" id="ARBA00022837"/>
    </source>
</evidence>
<dbReference type="Pfam" id="PF00028">
    <property type="entry name" value="Cadherin"/>
    <property type="match status" value="1"/>
</dbReference>
<evidence type="ECO:0000256" key="8">
    <source>
        <dbReference type="PROSITE-ProRule" id="PRU00043"/>
    </source>
</evidence>
<gene>
    <name evidence="11" type="ORF">ECPE_LOCUS5000</name>
</gene>
<dbReference type="GO" id="GO:0005509">
    <property type="term" value="F:calcium ion binding"/>
    <property type="evidence" value="ECO:0007669"/>
    <property type="project" value="UniProtKB-UniRule"/>
</dbReference>
<evidence type="ECO:0000256" key="5">
    <source>
        <dbReference type="ARBA" id="ARBA00022989"/>
    </source>
</evidence>
<proteinExistence type="predicted"/>
<dbReference type="Proteomes" id="UP000272942">
    <property type="component" value="Unassembled WGS sequence"/>
</dbReference>
<evidence type="ECO:0000256" key="9">
    <source>
        <dbReference type="SAM" id="SignalP"/>
    </source>
</evidence>
<feature type="signal peptide" evidence="9">
    <location>
        <begin position="1"/>
        <end position="21"/>
    </location>
</feature>
<dbReference type="PANTHER" id="PTHR24028:SF146">
    <property type="entry name" value="CADHERIN 96CB, ISOFORM D-RELATED"/>
    <property type="match status" value="1"/>
</dbReference>
<feature type="domain" description="Cadherin" evidence="10">
    <location>
        <begin position="24"/>
        <end position="209"/>
    </location>
</feature>
<reference evidence="11 12" key="2">
    <citation type="submission" date="2018-11" db="EMBL/GenBank/DDBJ databases">
        <authorList>
            <consortium name="Pathogen Informatics"/>
        </authorList>
    </citation>
    <scope>NUCLEOTIDE SEQUENCE [LARGE SCALE GENOMIC DNA]</scope>
    <source>
        <strain evidence="11 12">Egypt</strain>
    </source>
</reference>
<evidence type="ECO:0000313" key="12">
    <source>
        <dbReference type="Proteomes" id="UP000272942"/>
    </source>
</evidence>
<dbReference type="AlphaFoldDB" id="A0A183ADG5"/>
<dbReference type="InterPro" id="IPR020894">
    <property type="entry name" value="Cadherin_CS"/>
</dbReference>
<evidence type="ECO:0000256" key="2">
    <source>
        <dbReference type="ARBA" id="ARBA00022692"/>
    </source>
</evidence>
<keyword evidence="7" id="KW-0325">Glycoprotein</keyword>
<evidence type="ECO:0000256" key="7">
    <source>
        <dbReference type="ARBA" id="ARBA00023180"/>
    </source>
</evidence>
<evidence type="ECO:0000256" key="1">
    <source>
        <dbReference type="ARBA" id="ARBA00004167"/>
    </source>
</evidence>
<dbReference type="PRINTS" id="PR00205">
    <property type="entry name" value="CADHERIN"/>
</dbReference>
<evidence type="ECO:0000256" key="3">
    <source>
        <dbReference type="ARBA" id="ARBA00022737"/>
    </source>
</evidence>
<reference evidence="13" key="1">
    <citation type="submission" date="2016-06" db="UniProtKB">
        <authorList>
            <consortium name="WormBaseParasite"/>
        </authorList>
    </citation>
    <scope>IDENTIFICATION</scope>
</reference>
<dbReference type="SMART" id="SM00112">
    <property type="entry name" value="CA"/>
    <property type="match status" value="2"/>
</dbReference>
<dbReference type="InterPro" id="IPR002126">
    <property type="entry name" value="Cadherin-like_dom"/>
</dbReference>
<feature type="domain" description="Cadherin" evidence="10">
    <location>
        <begin position="235"/>
        <end position="324"/>
    </location>
</feature>
<dbReference type="WBParaSite" id="ECPE_0000501201-mRNA-1">
    <property type="protein sequence ID" value="ECPE_0000501201-mRNA-1"/>
    <property type="gene ID" value="ECPE_0000501201"/>
</dbReference>
<keyword evidence="4 8" id="KW-0106">Calcium</keyword>
<accession>A0A183ADG5</accession>
<dbReference type="GO" id="GO:0005886">
    <property type="term" value="C:plasma membrane"/>
    <property type="evidence" value="ECO:0007669"/>
    <property type="project" value="InterPro"/>
</dbReference>
<sequence length="460" mass="50789">MIAFISYFVLVYGDLLSYTFSTSTATEQEYRIKEELPLGTQVGNLVDDVLVRLMDFGLVKSPNGANPKPDQLKRMFMFKILNYADRGVNCFEIKPDGRLVTIRRIDREQLCSNRQLKSPNSPYGMLERATDPLLLQSAGSTNKMHDTDNRFCPITIQCALYPLEQVSATTQSTQSSLNALSSLKSHFTEQNVIQIRVLVEDINDSPPYWPGHLQRFQVQFRDGDPIGERRTLPPALDNDVGNSVECRLRTVNFTLARTTDTMDSGGSNPVSGMVMHNLLTAVELDREGTAIQNIPILCSDMVGHYTEQNVTVHITDVNDNKPQFVQNEFAFQVEENAPPGTPLRRISATQASVTGSHSGSTGTLAGTEQPFSSLRASPVGLYQWNLLATDLDSGPNAEIHYRLLENGLNSTGFVVDPISGALTTAAVFDRERMDHYVLQALAIDKGNPPLTGTIAVKVSM</sequence>
<name>A0A183ADG5_9TREM</name>